<dbReference type="InterPro" id="IPR012910">
    <property type="entry name" value="Plug_dom"/>
</dbReference>
<evidence type="ECO:0000313" key="13">
    <source>
        <dbReference type="EMBL" id="MDR7089929.1"/>
    </source>
</evidence>
<comment type="caution">
    <text evidence="13">The sequence shown here is derived from an EMBL/GenBank/DDBJ whole genome shotgun (WGS) entry which is preliminary data.</text>
</comment>
<evidence type="ECO:0000256" key="8">
    <source>
        <dbReference type="PROSITE-ProRule" id="PRU01360"/>
    </source>
</evidence>
<dbReference type="PANTHER" id="PTHR40980">
    <property type="entry name" value="PLUG DOMAIN-CONTAINING PROTEIN"/>
    <property type="match status" value="1"/>
</dbReference>
<comment type="similarity">
    <text evidence="8 9">Belongs to the TonB-dependent receptor family.</text>
</comment>
<sequence length="904" mass="99256">MRKFTLNPLVLAIAAASLAPVVHSQDNTVEEVVVTGSYAQSLKNALNVKREATGIVDSVFAEDVGKFPDQNLAESLGRIPGVAIEQDDGEGRSITVRGLGDAYTMITVNGMPAQSLAAGSGGVRTSRAFDFNVFASELFSRLDVYKSTSGELEDGSLGATVGLRTARPFDYDSFAAAANVEAGYYDGSGSVKPRMSGLLSFNNDVFGFLTSIAYSQKEAPLTGAETGRWNQQSGSNRFVCTTANCGADANLVRSSWHPRIARYADKTNDQDRLGVTTSFQWQIADATLLSVDGLYSKIDVTRDEPFMEAISLARNDATGMRQMSVLDYLVDSNMTLVKAEVTDADFRSEAFRADWSSEFTQFSLDLKHEFSDNFRMNILAGQTESVLDNREVTVIYEHFSSNDTRDYVTYADPSDTISWDYTNMKSPVLNYSFDTSNPANWEFSEYRDRIYDATSDTDMARIDFAYDIADGYTVKFGATQKSYGYEITQMQADNPFSTVDVANGGAKDGNACGITPALTADDGFVKTAGGQTFFYPDFNRRNEFLDSGCWKFTAVANNTRQVEEEVFGYFAQLDIDTELFGNRLRGNVGVREAETDLVAGGITVVNGTVMPVVSKNNYSDTLPSLSLAYNLTEDLVVRAAAAKVLARPELTDLNPGGSVSTFGNYQVSYGNPLIEPFRADSFDLGLEWYYSEDALAGVTLFQKDVESFPTSEVTQDVPWSQLGLPDSLLGAQADSLRNEPFDVSRKVNGGGGNIQGAEISWQQQLSFLPGPDWVRGFGIQSNYTLVDEAELDSGSPMRNVSKDSYNFTLYWEGERFQARISNSYRGEYYSNTSSTTPWQTRVVDDSNYVGVSASYDVTDQLKITFKGVNITDESKHEYETEGVARLVLDHSAGASYFVGASYKF</sequence>
<dbReference type="Pfam" id="PF00593">
    <property type="entry name" value="TonB_dep_Rec_b-barrel"/>
    <property type="match status" value="1"/>
</dbReference>
<keyword evidence="4 8" id="KW-0812">Transmembrane</keyword>
<evidence type="ECO:0000256" key="5">
    <source>
        <dbReference type="ARBA" id="ARBA00023077"/>
    </source>
</evidence>
<feature type="signal peptide" evidence="10">
    <location>
        <begin position="1"/>
        <end position="24"/>
    </location>
</feature>
<organism evidence="13 14">
    <name type="scientific">Cellvibrio fibrivorans</name>
    <dbReference type="NCBI Taxonomy" id="126350"/>
    <lineage>
        <taxon>Bacteria</taxon>
        <taxon>Pseudomonadati</taxon>
        <taxon>Pseudomonadota</taxon>
        <taxon>Gammaproteobacteria</taxon>
        <taxon>Cellvibrionales</taxon>
        <taxon>Cellvibrionaceae</taxon>
        <taxon>Cellvibrio</taxon>
    </lineage>
</organism>
<dbReference type="InterPro" id="IPR010104">
    <property type="entry name" value="TonB_rcpt_bac"/>
</dbReference>
<keyword evidence="10" id="KW-0732">Signal</keyword>
<accession>A0ABU1UXK4</accession>
<dbReference type="CDD" id="cd01347">
    <property type="entry name" value="ligand_gated_channel"/>
    <property type="match status" value="1"/>
</dbReference>
<dbReference type="InterPro" id="IPR039426">
    <property type="entry name" value="TonB-dep_rcpt-like"/>
</dbReference>
<evidence type="ECO:0000256" key="6">
    <source>
        <dbReference type="ARBA" id="ARBA00023136"/>
    </source>
</evidence>
<feature type="domain" description="TonB-dependent receptor-like beta-barrel" evidence="11">
    <location>
        <begin position="401"/>
        <end position="869"/>
    </location>
</feature>
<dbReference type="Gene3D" id="2.170.130.10">
    <property type="entry name" value="TonB-dependent receptor, plug domain"/>
    <property type="match status" value="1"/>
</dbReference>
<name>A0ABU1UXK4_9GAMM</name>
<feature type="domain" description="TonB-dependent receptor plug" evidence="12">
    <location>
        <begin position="49"/>
        <end position="156"/>
    </location>
</feature>
<dbReference type="PANTHER" id="PTHR40980:SF3">
    <property type="entry name" value="TONB-DEPENDENT RECEPTOR-LIKE BETA-BARREL DOMAIN-CONTAINING PROTEIN"/>
    <property type="match status" value="1"/>
</dbReference>
<proteinExistence type="inferred from homology"/>
<keyword evidence="13" id="KW-0675">Receptor</keyword>
<dbReference type="EMBL" id="JAVDVX010000003">
    <property type="protein sequence ID" value="MDR7089929.1"/>
    <property type="molecule type" value="Genomic_DNA"/>
</dbReference>
<evidence type="ECO:0000259" key="11">
    <source>
        <dbReference type="Pfam" id="PF00593"/>
    </source>
</evidence>
<evidence type="ECO:0000256" key="10">
    <source>
        <dbReference type="SAM" id="SignalP"/>
    </source>
</evidence>
<dbReference type="InterPro" id="IPR000531">
    <property type="entry name" value="Beta-barrel_TonB"/>
</dbReference>
<dbReference type="Pfam" id="PF07715">
    <property type="entry name" value="Plug"/>
    <property type="match status" value="1"/>
</dbReference>
<dbReference type="SUPFAM" id="SSF56935">
    <property type="entry name" value="Porins"/>
    <property type="match status" value="1"/>
</dbReference>
<evidence type="ECO:0000256" key="1">
    <source>
        <dbReference type="ARBA" id="ARBA00004571"/>
    </source>
</evidence>
<keyword evidence="7 8" id="KW-0998">Cell outer membrane</keyword>
<gene>
    <name evidence="13" type="ORF">J2X05_001951</name>
</gene>
<keyword evidence="2 8" id="KW-0813">Transport</keyword>
<evidence type="ECO:0000256" key="4">
    <source>
        <dbReference type="ARBA" id="ARBA00022692"/>
    </source>
</evidence>
<dbReference type="InterPro" id="IPR037066">
    <property type="entry name" value="Plug_dom_sf"/>
</dbReference>
<keyword evidence="6 8" id="KW-0472">Membrane</keyword>
<evidence type="ECO:0000256" key="7">
    <source>
        <dbReference type="ARBA" id="ARBA00023237"/>
    </source>
</evidence>
<dbReference type="Gene3D" id="2.40.170.20">
    <property type="entry name" value="TonB-dependent receptor, beta-barrel domain"/>
    <property type="match status" value="1"/>
</dbReference>
<dbReference type="PROSITE" id="PS52016">
    <property type="entry name" value="TONB_DEPENDENT_REC_3"/>
    <property type="match status" value="1"/>
</dbReference>
<keyword evidence="3 8" id="KW-1134">Transmembrane beta strand</keyword>
<keyword evidence="14" id="KW-1185">Reference proteome</keyword>
<evidence type="ECO:0000256" key="2">
    <source>
        <dbReference type="ARBA" id="ARBA00022448"/>
    </source>
</evidence>
<dbReference type="Proteomes" id="UP001253595">
    <property type="component" value="Unassembled WGS sequence"/>
</dbReference>
<dbReference type="NCBIfam" id="TIGR01782">
    <property type="entry name" value="TonB-Xanth-Caul"/>
    <property type="match status" value="1"/>
</dbReference>
<dbReference type="RefSeq" id="WP_310071804.1">
    <property type="nucleotide sequence ID" value="NZ_JAVDVX010000003.1"/>
</dbReference>
<comment type="subcellular location">
    <subcellularLocation>
        <location evidence="1 8">Cell outer membrane</location>
        <topology evidence="1 8">Multi-pass membrane protein</topology>
    </subcellularLocation>
</comment>
<evidence type="ECO:0000256" key="3">
    <source>
        <dbReference type="ARBA" id="ARBA00022452"/>
    </source>
</evidence>
<reference evidence="13 14" key="1">
    <citation type="submission" date="2023-07" db="EMBL/GenBank/DDBJ databases">
        <title>Sorghum-associated microbial communities from plants grown in Nebraska, USA.</title>
        <authorList>
            <person name="Schachtman D."/>
        </authorList>
    </citation>
    <scope>NUCLEOTIDE SEQUENCE [LARGE SCALE GENOMIC DNA]</scope>
    <source>
        <strain evidence="13 14">BE190</strain>
    </source>
</reference>
<keyword evidence="5 9" id="KW-0798">TonB box</keyword>
<dbReference type="InterPro" id="IPR036942">
    <property type="entry name" value="Beta-barrel_TonB_sf"/>
</dbReference>
<feature type="chain" id="PRO_5045410275" evidence="10">
    <location>
        <begin position="25"/>
        <end position="904"/>
    </location>
</feature>
<protein>
    <submittedName>
        <fullName evidence="13">TonB-dependent receptor</fullName>
    </submittedName>
</protein>
<evidence type="ECO:0000313" key="14">
    <source>
        <dbReference type="Proteomes" id="UP001253595"/>
    </source>
</evidence>
<evidence type="ECO:0000256" key="9">
    <source>
        <dbReference type="RuleBase" id="RU003357"/>
    </source>
</evidence>
<evidence type="ECO:0000259" key="12">
    <source>
        <dbReference type="Pfam" id="PF07715"/>
    </source>
</evidence>